<comment type="caution">
    <text evidence="1">The sequence shown here is derived from an EMBL/GenBank/DDBJ whole genome shotgun (WGS) entry which is preliminary data.</text>
</comment>
<organism evidence="1 2">
    <name type="scientific">Streptomyces blastmyceticus</name>
    <dbReference type="NCBI Taxonomy" id="68180"/>
    <lineage>
        <taxon>Bacteria</taxon>
        <taxon>Bacillati</taxon>
        <taxon>Actinomycetota</taxon>
        <taxon>Actinomycetes</taxon>
        <taxon>Kitasatosporales</taxon>
        <taxon>Streptomycetaceae</taxon>
        <taxon>Streptomyces</taxon>
    </lineage>
</organism>
<name>A0ABP3FWC9_9ACTN</name>
<dbReference type="Proteomes" id="UP001500063">
    <property type="component" value="Unassembled WGS sequence"/>
</dbReference>
<dbReference type="EMBL" id="BAAABW010000001">
    <property type="protein sequence ID" value="GAA0328107.1"/>
    <property type="molecule type" value="Genomic_DNA"/>
</dbReference>
<reference evidence="2" key="1">
    <citation type="journal article" date="2019" name="Int. J. Syst. Evol. Microbiol.">
        <title>The Global Catalogue of Microorganisms (GCM) 10K type strain sequencing project: providing services to taxonomists for standard genome sequencing and annotation.</title>
        <authorList>
            <consortium name="The Broad Institute Genomics Platform"/>
            <consortium name="The Broad Institute Genome Sequencing Center for Infectious Disease"/>
            <person name="Wu L."/>
            <person name="Ma J."/>
        </authorList>
    </citation>
    <scope>NUCLEOTIDE SEQUENCE [LARGE SCALE GENOMIC DNA]</scope>
    <source>
        <strain evidence="2">JCM 4565</strain>
    </source>
</reference>
<sequence>MSARSADMDRIPRPALTYPALRAALARVAPDRLPEFHADRDTVFTMATETGAFGPIRGFQLKWATAIEIERRPDLAARMRRAWQRIQTLDRDQPLWRAAMDEALAVHNEARAAVTSN</sequence>
<accession>A0ABP3FWC9</accession>
<protein>
    <submittedName>
        <fullName evidence="1">Uncharacterized protein</fullName>
    </submittedName>
</protein>
<dbReference type="RefSeq" id="WP_301887551.1">
    <property type="nucleotide sequence ID" value="NZ_BAAABW010000001.1"/>
</dbReference>
<proteinExistence type="predicted"/>
<evidence type="ECO:0000313" key="2">
    <source>
        <dbReference type="Proteomes" id="UP001500063"/>
    </source>
</evidence>
<gene>
    <name evidence="1" type="ORF">GCM10010319_00100</name>
</gene>
<evidence type="ECO:0000313" key="1">
    <source>
        <dbReference type="EMBL" id="GAA0328107.1"/>
    </source>
</evidence>
<keyword evidence="2" id="KW-1185">Reference proteome</keyword>